<organism evidence="2 3">
    <name type="scientific">Danaus chrysippus</name>
    <name type="common">African queen</name>
    <dbReference type="NCBI Taxonomy" id="151541"/>
    <lineage>
        <taxon>Eukaryota</taxon>
        <taxon>Metazoa</taxon>
        <taxon>Ecdysozoa</taxon>
        <taxon>Arthropoda</taxon>
        <taxon>Hexapoda</taxon>
        <taxon>Insecta</taxon>
        <taxon>Pterygota</taxon>
        <taxon>Neoptera</taxon>
        <taxon>Endopterygota</taxon>
        <taxon>Lepidoptera</taxon>
        <taxon>Glossata</taxon>
        <taxon>Ditrysia</taxon>
        <taxon>Papilionoidea</taxon>
        <taxon>Nymphalidae</taxon>
        <taxon>Danainae</taxon>
        <taxon>Danaini</taxon>
        <taxon>Danaina</taxon>
        <taxon>Danaus</taxon>
        <taxon>Anosia</taxon>
    </lineage>
</organism>
<evidence type="ECO:0000313" key="3">
    <source>
        <dbReference type="Proteomes" id="UP000789524"/>
    </source>
</evidence>
<gene>
    <name evidence="2" type="ORF">DCHRY22_LOCUS15473</name>
</gene>
<accession>A0A8J2R8T6</accession>
<dbReference type="Proteomes" id="UP000789524">
    <property type="component" value="Unassembled WGS sequence"/>
</dbReference>
<feature type="region of interest" description="Disordered" evidence="1">
    <location>
        <begin position="69"/>
        <end position="107"/>
    </location>
</feature>
<name>A0A8J2R8T6_9NEOP</name>
<comment type="caution">
    <text evidence="2">The sequence shown here is derived from an EMBL/GenBank/DDBJ whole genome shotgun (WGS) entry which is preliminary data.</text>
</comment>
<dbReference type="EMBL" id="CAKASE010000082">
    <property type="protein sequence ID" value="CAG9584979.1"/>
    <property type="molecule type" value="Genomic_DNA"/>
</dbReference>
<sequence>MADKREVCYTDYRDAACHQLSDFRYRTGGSVEGRGSRVEGRGSRFSVSLYHAIFINEDCHQSRESVKSAASGTCSERRVPASTTMELNTEGTTRRGKSSRRNEYITF</sequence>
<protein>
    <submittedName>
        <fullName evidence="2">(African queen) hypothetical protein</fullName>
    </submittedName>
</protein>
<reference evidence="2" key="1">
    <citation type="submission" date="2021-09" db="EMBL/GenBank/DDBJ databases">
        <authorList>
            <person name="Martin H S."/>
        </authorList>
    </citation>
    <scope>NUCLEOTIDE SEQUENCE</scope>
</reference>
<evidence type="ECO:0000313" key="2">
    <source>
        <dbReference type="EMBL" id="CAG9584979.1"/>
    </source>
</evidence>
<keyword evidence="3" id="KW-1185">Reference proteome</keyword>
<proteinExistence type="predicted"/>
<evidence type="ECO:0000256" key="1">
    <source>
        <dbReference type="SAM" id="MobiDB-lite"/>
    </source>
</evidence>
<feature type="compositionally biased region" description="Polar residues" evidence="1">
    <location>
        <begin position="81"/>
        <end position="91"/>
    </location>
</feature>
<dbReference type="AlphaFoldDB" id="A0A8J2R8T6"/>